<evidence type="ECO:0000313" key="3">
    <source>
        <dbReference type="Proteomes" id="UP001370490"/>
    </source>
</evidence>
<comment type="caution">
    <text evidence="2">The sequence shown here is derived from an EMBL/GenBank/DDBJ whole genome shotgun (WGS) entry which is preliminary data.</text>
</comment>
<protein>
    <submittedName>
        <fullName evidence="2">Uncharacterized protein</fullName>
    </submittedName>
</protein>
<sequence length="152" mass="16032">MSTATMTTVVVAHARPRVARSMPRNKTSKPRSDVVALAPFTLPLVGTTTLRTTRAQSRIQQINIPGHNPSQQRWSVTGPPPSQGIWKAWETREMGNGNEGMHVVHADLKTNKDGSPQGGDDKNNPSPGTPTPPGGTKHDTPGSSPGGGGSDK</sequence>
<dbReference type="AlphaFoldDB" id="A0AAN8V890"/>
<dbReference type="EMBL" id="JBAMMX010000013">
    <property type="protein sequence ID" value="KAK6928644.1"/>
    <property type="molecule type" value="Genomic_DNA"/>
</dbReference>
<feature type="compositionally biased region" description="Basic and acidic residues" evidence="1">
    <location>
        <begin position="102"/>
        <end position="112"/>
    </location>
</feature>
<feature type="region of interest" description="Disordered" evidence="1">
    <location>
        <begin position="63"/>
        <end position="152"/>
    </location>
</feature>
<name>A0AAN8V890_9MAGN</name>
<proteinExistence type="predicted"/>
<feature type="compositionally biased region" description="Polar residues" evidence="1">
    <location>
        <begin position="63"/>
        <end position="75"/>
    </location>
</feature>
<gene>
    <name evidence="2" type="ORF">RJ641_004849</name>
</gene>
<evidence type="ECO:0000313" key="2">
    <source>
        <dbReference type="EMBL" id="KAK6928644.1"/>
    </source>
</evidence>
<organism evidence="2 3">
    <name type="scientific">Dillenia turbinata</name>
    <dbReference type="NCBI Taxonomy" id="194707"/>
    <lineage>
        <taxon>Eukaryota</taxon>
        <taxon>Viridiplantae</taxon>
        <taxon>Streptophyta</taxon>
        <taxon>Embryophyta</taxon>
        <taxon>Tracheophyta</taxon>
        <taxon>Spermatophyta</taxon>
        <taxon>Magnoliopsida</taxon>
        <taxon>eudicotyledons</taxon>
        <taxon>Gunneridae</taxon>
        <taxon>Pentapetalae</taxon>
        <taxon>Dilleniales</taxon>
        <taxon>Dilleniaceae</taxon>
        <taxon>Dillenia</taxon>
    </lineage>
</organism>
<dbReference type="Proteomes" id="UP001370490">
    <property type="component" value="Unassembled WGS sequence"/>
</dbReference>
<evidence type="ECO:0000256" key="1">
    <source>
        <dbReference type="SAM" id="MobiDB-lite"/>
    </source>
</evidence>
<keyword evidence="3" id="KW-1185">Reference proteome</keyword>
<accession>A0AAN8V890</accession>
<reference evidence="2 3" key="1">
    <citation type="submission" date="2023-12" db="EMBL/GenBank/DDBJ databases">
        <title>A high-quality genome assembly for Dillenia turbinata (Dilleniales).</title>
        <authorList>
            <person name="Chanderbali A."/>
        </authorList>
    </citation>
    <scope>NUCLEOTIDE SEQUENCE [LARGE SCALE GENOMIC DNA]</scope>
    <source>
        <strain evidence="2">LSX21</strain>
        <tissue evidence="2">Leaf</tissue>
    </source>
</reference>